<dbReference type="RefSeq" id="WP_182921304.1">
    <property type="nucleotide sequence ID" value="NZ_WNXD01000001.1"/>
</dbReference>
<feature type="domain" description="DUF4266" evidence="2">
    <location>
        <begin position="29"/>
        <end position="78"/>
    </location>
</feature>
<protein>
    <submittedName>
        <fullName evidence="3">DUF4266 domain-containing protein</fullName>
    </submittedName>
</protein>
<sequence length="78" mass="8261">MRTKNIKKALVFTLALGSTATVVSSCTAVKEYQKNRLNDAEMILGNRKIEKTELSFQGYREGASGANSGKSGGGCGCN</sequence>
<keyword evidence="1" id="KW-0732">Signal</keyword>
<dbReference type="PROSITE" id="PS51257">
    <property type="entry name" value="PROKAR_LIPOPROTEIN"/>
    <property type="match status" value="1"/>
</dbReference>
<dbReference type="Proteomes" id="UP000601055">
    <property type="component" value="Unassembled WGS sequence"/>
</dbReference>
<dbReference type="InterPro" id="IPR025362">
    <property type="entry name" value="DUF4266"/>
</dbReference>
<reference evidence="3" key="1">
    <citation type="submission" date="2019-11" db="EMBL/GenBank/DDBJ databases">
        <title>Description of Pedobacter sp. LMG 31464T.</title>
        <authorList>
            <person name="Carlier A."/>
            <person name="Qi S."/>
            <person name="Vandamme P."/>
        </authorList>
    </citation>
    <scope>NUCLEOTIDE SEQUENCE</scope>
    <source>
        <strain evidence="3">LMG 31464</strain>
    </source>
</reference>
<proteinExistence type="predicted"/>
<organism evidence="3 4">
    <name type="scientific">Pedobacter planticolens</name>
    <dbReference type="NCBI Taxonomy" id="2679964"/>
    <lineage>
        <taxon>Bacteria</taxon>
        <taxon>Pseudomonadati</taxon>
        <taxon>Bacteroidota</taxon>
        <taxon>Sphingobacteriia</taxon>
        <taxon>Sphingobacteriales</taxon>
        <taxon>Sphingobacteriaceae</taxon>
        <taxon>Pedobacter</taxon>
    </lineage>
</organism>
<dbReference type="AlphaFoldDB" id="A0A923DVD3"/>
<feature type="chain" id="PRO_5037150326" evidence="1">
    <location>
        <begin position="21"/>
        <end position="78"/>
    </location>
</feature>
<comment type="caution">
    <text evidence="3">The sequence shown here is derived from an EMBL/GenBank/DDBJ whole genome shotgun (WGS) entry which is preliminary data.</text>
</comment>
<evidence type="ECO:0000313" key="3">
    <source>
        <dbReference type="EMBL" id="MBB2144619.1"/>
    </source>
</evidence>
<evidence type="ECO:0000256" key="1">
    <source>
        <dbReference type="SAM" id="SignalP"/>
    </source>
</evidence>
<name>A0A923DVD3_9SPHI</name>
<dbReference type="Pfam" id="PF14086">
    <property type="entry name" value="DUF4266"/>
    <property type="match status" value="1"/>
</dbReference>
<feature type="signal peptide" evidence="1">
    <location>
        <begin position="1"/>
        <end position="20"/>
    </location>
</feature>
<evidence type="ECO:0000259" key="2">
    <source>
        <dbReference type="Pfam" id="PF14086"/>
    </source>
</evidence>
<dbReference type="EMBL" id="WNXD01000001">
    <property type="protein sequence ID" value="MBB2144619.1"/>
    <property type="molecule type" value="Genomic_DNA"/>
</dbReference>
<keyword evidence="4" id="KW-1185">Reference proteome</keyword>
<evidence type="ECO:0000313" key="4">
    <source>
        <dbReference type="Proteomes" id="UP000601055"/>
    </source>
</evidence>
<accession>A0A923DVD3</accession>
<gene>
    <name evidence="3" type="ORF">GM921_03930</name>
</gene>